<dbReference type="InterPro" id="IPR011614">
    <property type="entry name" value="Catalase_core"/>
</dbReference>
<comment type="cofactor">
    <cofactor evidence="1 10 12">
        <name>heme</name>
        <dbReference type="ChEBI" id="CHEBI:30413"/>
    </cofactor>
</comment>
<evidence type="ECO:0000256" key="3">
    <source>
        <dbReference type="ARBA" id="ARBA00012314"/>
    </source>
</evidence>
<dbReference type="PANTHER" id="PTHR42821">
    <property type="entry name" value="CATALASE"/>
    <property type="match status" value="1"/>
</dbReference>
<evidence type="ECO:0000256" key="2">
    <source>
        <dbReference type="ARBA" id="ARBA00010660"/>
    </source>
</evidence>
<keyword evidence="7 10" id="KW-0560">Oxidoreductase</keyword>
<feature type="region of interest" description="Disordered" evidence="16">
    <location>
        <begin position="1"/>
        <end position="37"/>
    </location>
</feature>
<keyword evidence="6 10" id="KW-0479">Metal-binding</keyword>
<accession>A0A2U3P2Y7</accession>
<evidence type="ECO:0000256" key="6">
    <source>
        <dbReference type="ARBA" id="ARBA00022723"/>
    </source>
</evidence>
<dbReference type="InterPro" id="IPR010582">
    <property type="entry name" value="Catalase_immune_responsive"/>
</dbReference>
<dbReference type="PRINTS" id="PR00067">
    <property type="entry name" value="CATALASE"/>
</dbReference>
<keyword evidence="5 10" id="KW-0349">Heme</keyword>
<feature type="domain" description="Catalase core" evidence="17">
    <location>
        <begin position="39"/>
        <end position="428"/>
    </location>
</feature>
<name>A0A2U3P2Y7_9MYCO</name>
<evidence type="ECO:0000256" key="10">
    <source>
        <dbReference type="PIRNR" id="PIRNR038927"/>
    </source>
</evidence>
<dbReference type="CDD" id="cd03132">
    <property type="entry name" value="GATase1_catalase"/>
    <property type="match status" value="1"/>
</dbReference>
<dbReference type="PANTHER" id="PTHR42821:SF1">
    <property type="entry name" value="CATALASE-B"/>
    <property type="match status" value="1"/>
</dbReference>
<dbReference type="InterPro" id="IPR024712">
    <property type="entry name" value="Catalase_clade2"/>
</dbReference>
<evidence type="ECO:0000313" key="19">
    <source>
        <dbReference type="Proteomes" id="UP000240424"/>
    </source>
</evidence>
<dbReference type="InterPro" id="IPR029062">
    <property type="entry name" value="Class_I_gatase-like"/>
</dbReference>
<evidence type="ECO:0000256" key="9">
    <source>
        <dbReference type="ARBA" id="ARBA00023324"/>
    </source>
</evidence>
<feature type="binding site" evidence="13">
    <location>
        <position position="172"/>
    </location>
    <ligand>
        <name>heme</name>
        <dbReference type="ChEBI" id="CHEBI:30413"/>
    </ligand>
</feature>
<evidence type="ECO:0000256" key="14">
    <source>
        <dbReference type="PIRSR" id="PIRSR038927-4"/>
    </source>
</evidence>
<dbReference type="OrthoDB" id="3169619at2"/>
<dbReference type="Gene3D" id="3.40.50.880">
    <property type="match status" value="1"/>
</dbReference>
<dbReference type="Pfam" id="PF00199">
    <property type="entry name" value="Catalase"/>
    <property type="match status" value="1"/>
</dbReference>
<dbReference type="Proteomes" id="UP000240424">
    <property type="component" value="Unassembled WGS sequence"/>
</dbReference>
<dbReference type="EC" id="1.11.1.6" evidence="3 10"/>
<reference evidence="18 19" key="1">
    <citation type="submission" date="2017-01" db="EMBL/GenBank/DDBJ databases">
        <authorList>
            <consortium name="Urmite Genomes"/>
        </authorList>
    </citation>
    <scope>NUCLEOTIDE SEQUENCE [LARGE SCALE GENOMIC DNA]</scope>
    <source>
        <strain evidence="18 19">AB215</strain>
    </source>
</reference>
<dbReference type="InterPro" id="IPR002226">
    <property type="entry name" value="Catalase_haem_BS"/>
</dbReference>
<dbReference type="STRING" id="1841861.GCA_900157365_04476"/>
<dbReference type="InterPro" id="IPR043156">
    <property type="entry name" value="Catalase_clade2_helical"/>
</dbReference>
<evidence type="ECO:0000256" key="4">
    <source>
        <dbReference type="ARBA" id="ARBA00022559"/>
    </source>
</evidence>
<dbReference type="PROSITE" id="PS51402">
    <property type="entry name" value="CATALASE_3"/>
    <property type="match status" value="1"/>
</dbReference>
<evidence type="ECO:0000256" key="8">
    <source>
        <dbReference type="ARBA" id="ARBA00023004"/>
    </source>
</evidence>
<evidence type="ECO:0000256" key="16">
    <source>
        <dbReference type="SAM" id="MobiDB-lite"/>
    </source>
</evidence>
<dbReference type="GO" id="GO:0020037">
    <property type="term" value="F:heme binding"/>
    <property type="evidence" value="ECO:0007669"/>
    <property type="project" value="UniProtKB-UniRule"/>
</dbReference>
<evidence type="ECO:0000313" key="18">
    <source>
        <dbReference type="EMBL" id="SPM38098.1"/>
    </source>
</evidence>
<dbReference type="SUPFAM" id="SSF52317">
    <property type="entry name" value="Class I glutamine amidotransferase-like"/>
    <property type="match status" value="1"/>
</dbReference>
<evidence type="ECO:0000256" key="7">
    <source>
        <dbReference type="ARBA" id="ARBA00023002"/>
    </source>
</evidence>
<evidence type="ECO:0000256" key="5">
    <source>
        <dbReference type="ARBA" id="ARBA00022617"/>
    </source>
</evidence>
<comment type="similarity">
    <text evidence="2">Belongs to the catalase family. HPII subfamily.</text>
</comment>
<dbReference type="PROSITE" id="PS00437">
    <property type="entry name" value="CATALASE_1"/>
    <property type="match status" value="1"/>
</dbReference>
<dbReference type="InterPro" id="IPR020835">
    <property type="entry name" value="Catalase_sf"/>
</dbReference>
<dbReference type="GO" id="GO:0005829">
    <property type="term" value="C:cytosol"/>
    <property type="evidence" value="ECO:0007669"/>
    <property type="project" value="TreeGrafter"/>
</dbReference>
<evidence type="ECO:0000256" key="12">
    <source>
        <dbReference type="PIRSR" id="PIRSR038927-2"/>
    </source>
</evidence>
<dbReference type="GO" id="GO:0004096">
    <property type="term" value="F:catalase activity"/>
    <property type="evidence" value="ECO:0007669"/>
    <property type="project" value="UniProtKB-UniRule"/>
</dbReference>
<keyword evidence="19" id="KW-1185">Reference proteome</keyword>
<keyword evidence="8 10" id="KW-0408">Iron</keyword>
<feature type="binding site" evidence="13">
    <location>
        <position position="123"/>
    </location>
    <ligand>
        <name>heme</name>
        <dbReference type="ChEBI" id="CHEBI:30413"/>
    </ligand>
</feature>
<dbReference type="GO" id="GO:0006979">
    <property type="term" value="P:response to oxidative stress"/>
    <property type="evidence" value="ECO:0007669"/>
    <property type="project" value="InterPro"/>
</dbReference>
<dbReference type="Gene3D" id="1.20.1370.20">
    <property type="match status" value="1"/>
</dbReference>
<evidence type="ECO:0000256" key="13">
    <source>
        <dbReference type="PIRSR" id="PIRSR038927-3"/>
    </source>
</evidence>
<feature type="binding site" description="axial binding residue" evidence="12">
    <location>
        <position position="374"/>
    </location>
    <ligand>
        <name>heme</name>
        <dbReference type="ChEBI" id="CHEBI:30413"/>
    </ligand>
    <ligandPart>
        <name>Fe</name>
        <dbReference type="ChEBI" id="CHEBI:18248"/>
    </ligandPart>
</feature>
<comment type="function">
    <text evidence="10">Decomposes hydrogen peroxide into water and oxygen; serves to protect cells from the toxic effects of hydrogen peroxide.</text>
</comment>
<dbReference type="Pfam" id="PF18011">
    <property type="entry name" value="Catalase_C"/>
    <property type="match status" value="1"/>
</dbReference>
<evidence type="ECO:0000256" key="1">
    <source>
        <dbReference type="ARBA" id="ARBA00001971"/>
    </source>
</evidence>
<dbReference type="PIRSF" id="PIRSF038927">
    <property type="entry name" value="Catalase_clade2"/>
    <property type="match status" value="1"/>
</dbReference>
<dbReference type="EMBL" id="FUEZ01000003">
    <property type="protein sequence ID" value="SPM38098.1"/>
    <property type="molecule type" value="Genomic_DNA"/>
</dbReference>
<feature type="compositionally biased region" description="Polar residues" evidence="16">
    <location>
        <begin position="9"/>
        <end position="37"/>
    </location>
</feature>
<feature type="active site" evidence="11">
    <location>
        <position position="159"/>
    </location>
</feature>
<dbReference type="SUPFAM" id="SSF56634">
    <property type="entry name" value="Heme-dependent catalase-like"/>
    <property type="match status" value="1"/>
</dbReference>
<keyword evidence="9 10" id="KW-0376">Hydrogen peroxide</keyword>
<feature type="binding site" evidence="13">
    <location>
        <position position="370"/>
    </location>
    <ligand>
        <name>heme</name>
        <dbReference type="ChEBI" id="CHEBI:30413"/>
    </ligand>
</feature>
<evidence type="ECO:0000256" key="15">
    <source>
        <dbReference type="RuleBase" id="RU000498"/>
    </source>
</evidence>
<dbReference type="InterPro" id="IPR024708">
    <property type="entry name" value="Catalase_AS"/>
</dbReference>
<dbReference type="RefSeq" id="WP_077077124.1">
    <property type="nucleotide sequence ID" value="NZ_FUEZ01000003.1"/>
</dbReference>
<keyword evidence="4 10" id="KW-0575">Peroxidase</keyword>
<dbReference type="PROSITE" id="PS00438">
    <property type="entry name" value="CATALASE_2"/>
    <property type="match status" value="1"/>
</dbReference>
<dbReference type="FunFam" id="2.40.180.10:FF:000003">
    <property type="entry name" value="Catalase"/>
    <property type="match status" value="1"/>
</dbReference>
<dbReference type="Pfam" id="PF06628">
    <property type="entry name" value="Catalase-rel"/>
    <property type="match status" value="1"/>
</dbReference>
<comment type="catalytic activity">
    <reaction evidence="10 15">
        <text>2 H2O2 = O2 + 2 H2O</text>
        <dbReference type="Rhea" id="RHEA:20309"/>
        <dbReference type="ChEBI" id="CHEBI:15377"/>
        <dbReference type="ChEBI" id="CHEBI:15379"/>
        <dbReference type="ChEBI" id="CHEBI:16240"/>
        <dbReference type="EC" id="1.11.1.6"/>
    </reaction>
</comment>
<dbReference type="InterPro" id="IPR041399">
    <property type="entry name" value="Catalase_large_C"/>
</dbReference>
<dbReference type="AlphaFoldDB" id="A0A2U3P2Y7"/>
<dbReference type="SMART" id="SM01060">
    <property type="entry name" value="Catalase"/>
    <property type="match status" value="1"/>
</dbReference>
<feature type="cross-link" description="3'-histidyl-3-tyrosine (His-Tyr)" evidence="14">
    <location>
        <begin position="351"/>
        <end position="374"/>
    </location>
</feature>
<sequence>MPAPRKPDQSSPKLTSPTGVTNGQTPDIDPRSQSGKYLTTAQGLRLPDTDHSLKAGDRGPTLLEDFHLREKITHFDHERIPERVVHARGAAAHGVFESYGTAKSVTKAGFLGKKGTKTDVFTRFSTVLGSRGSADTVRDTRGFAVKFYTEEGTFDLVGNNMPVFFIQDGIKFPDIIHAAKPQPDREIPQAQSAHDTFWDFVSLHTEATHHVLWNMSDRGIPRSYRTMEGFGVHTFRLVNAAGKTSLVKFHWKPVAGVHSLVWEEAQIAAGCDPDFHRRDMADGIEAGAFLEYELGIQVLPDDGSDAFEGIDLLDPTKLVPEELAQVQLIGKMTLNRNPTNYFAETEQVAFHTGNLVPGIEPTNDPLMQARLFSYLDTQITRLGGPNFAQLPINRPHCPVNDMLRDGMHQTAIHTGTAAYHPNSIDDDEPLLAGEKDGGYVQTPRVIDGPATRAQPASFDDHFSQATMFYRSLSPIEQAHVVEAFTFELGKVYEQDIKKRELRVLANVDTDLCEQVAAGLGLAAPKGKPAEHVMISPALVQILAEPGRIDGRKIGIIADTGSDLAGVSKLVKSVAGLGVTALVIAPCGGVLKAGRRSVTVDRTLLTARSIEFDALVVADGTAATTDIKLVVLLQEAFRHCKVIAAWGDGVAILDSAGITVADPGIETADTVDTVFTAALAAGLGLHRVWDRAALVMASAVPPAG</sequence>
<dbReference type="Gene3D" id="2.40.180.10">
    <property type="entry name" value="Catalase core domain"/>
    <property type="match status" value="1"/>
</dbReference>
<organism evidence="18 19">
    <name type="scientific">Mycobacterium numidiamassiliense</name>
    <dbReference type="NCBI Taxonomy" id="1841861"/>
    <lineage>
        <taxon>Bacteria</taxon>
        <taxon>Bacillati</taxon>
        <taxon>Actinomycetota</taxon>
        <taxon>Actinomycetes</taxon>
        <taxon>Mycobacteriales</taxon>
        <taxon>Mycobacteriaceae</taxon>
        <taxon>Mycobacterium</taxon>
    </lineage>
</organism>
<evidence type="ECO:0000259" key="17">
    <source>
        <dbReference type="SMART" id="SM01060"/>
    </source>
</evidence>
<dbReference type="GO" id="GO:0042744">
    <property type="term" value="P:hydrogen peroxide catabolic process"/>
    <property type="evidence" value="ECO:0007669"/>
    <property type="project" value="UniProtKB-UniRule"/>
</dbReference>
<dbReference type="GO" id="GO:0046872">
    <property type="term" value="F:metal ion binding"/>
    <property type="evidence" value="ECO:0007669"/>
    <property type="project" value="UniProtKB-KW"/>
</dbReference>
<feature type="active site" evidence="11">
    <location>
        <position position="86"/>
    </location>
</feature>
<dbReference type="InterPro" id="IPR018028">
    <property type="entry name" value="Catalase"/>
</dbReference>
<feature type="binding site" evidence="13">
    <location>
        <position position="381"/>
    </location>
    <ligand>
        <name>heme</name>
        <dbReference type="ChEBI" id="CHEBI:30413"/>
    </ligand>
</feature>
<evidence type="ECO:0000256" key="11">
    <source>
        <dbReference type="PIRSR" id="PIRSR038927-1"/>
    </source>
</evidence>
<protein>
    <recommendedName>
        <fullName evidence="3 10">Catalase</fullName>
        <ecNumber evidence="3 10">1.11.1.6</ecNumber>
    </recommendedName>
</protein>
<feature type="binding site" evidence="13">
    <location>
        <position position="83"/>
    </location>
    <ligand>
        <name>heme</name>
        <dbReference type="ChEBI" id="CHEBI:30413"/>
    </ligand>
</feature>
<proteinExistence type="inferred from homology"/>
<gene>
    <name evidence="18" type="ORF">MNAB215_274</name>
</gene>